<proteinExistence type="predicted"/>
<dbReference type="AlphaFoldDB" id="A0A550BTF4"/>
<name>A0A550BTF4_9AGAR</name>
<evidence type="ECO:0008006" key="4">
    <source>
        <dbReference type="Google" id="ProtNLM"/>
    </source>
</evidence>
<sequence length="117" mass="13326">MLNDWDLAETDVRRDVKLSPPPLNSRPPPGTLESLDASTPPTRSALVHFTRPLHIIPFADIDLLNAVRCGEVRHHLYRHDLEAFIWIFVWVGYCYDGEKKLDDTGMNPSLKTWSTGT</sequence>
<evidence type="ECO:0000256" key="1">
    <source>
        <dbReference type="SAM" id="MobiDB-lite"/>
    </source>
</evidence>
<feature type="compositionally biased region" description="Pro residues" evidence="1">
    <location>
        <begin position="19"/>
        <end position="30"/>
    </location>
</feature>
<gene>
    <name evidence="2" type="ORF">BD626DRAFT_278334</name>
</gene>
<dbReference type="OrthoDB" id="5569250at2759"/>
<dbReference type="EMBL" id="VDMD01000094">
    <property type="protein sequence ID" value="TRM55806.1"/>
    <property type="molecule type" value="Genomic_DNA"/>
</dbReference>
<reference evidence="2 3" key="1">
    <citation type="journal article" date="2019" name="New Phytol.">
        <title>Comparative genomics reveals unique wood-decay strategies and fruiting body development in the Schizophyllaceae.</title>
        <authorList>
            <person name="Almasi E."/>
            <person name="Sahu N."/>
            <person name="Krizsan K."/>
            <person name="Balint B."/>
            <person name="Kovacs G.M."/>
            <person name="Kiss B."/>
            <person name="Cseklye J."/>
            <person name="Drula E."/>
            <person name="Henrissat B."/>
            <person name="Nagy I."/>
            <person name="Chovatia M."/>
            <person name="Adam C."/>
            <person name="LaButti K."/>
            <person name="Lipzen A."/>
            <person name="Riley R."/>
            <person name="Grigoriev I.V."/>
            <person name="Nagy L.G."/>
        </authorList>
    </citation>
    <scope>NUCLEOTIDE SEQUENCE [LARGE SCALE GENOMIC DNA]</scope>
    <source>
        <strain evidence="2 3">NL-1724</strain>
    </source>
</reference>
<feature type="region of interest" description="Disordered" evidence="1">
    <location>
        <begin position="16"/>
        <end position="39"/>
    </location>
</feature>
<organism evidence="2 3">
    <name type="scientific">Schizophyllum amplum</name>
    <dbReference type="NCBI Taxonomy" id="97359"/>
    <lineage>
        <taxon>Eukaryota</taxon>
        <taxon>Fungi</taxon>
        <taxon>Dikarya</taxon>
        <taxon>Basidiomycota</taxon>
        <taxon>Agaricomycotina</taxon>
        <taxon>Agaricomycetes</taxon>
        <taxon>Agaricomycetidae</taxon>
        <taxon>Agaricales</taxon>
        <taxon>Schizophyllaceae</taxon>
        <taxon>Schizophyllum</taxon>
    </lineage>
</organism>
<evidence type="ECO:0000313" key="2">
    <source>
        <dbReference type="EMBL" id="TRM55806.1"/>
    </source>
</evidence>
<keyword evidence="3" id="KW-1185">Reference proteome</keyword>
<accession>A0A550BTF4</accession>
<protein>
    <recommendedName>
        <fullName evidence="4">Fungal-type protein kinase domain-containing protein</fullName>
    </recommendedName>
</protein>
<comment type="caution">
    <text evidence="2">The sequence shown here is derived from an EMBL/GenBank/DDBJ whole genome shotgun (WGS) entry which is preliminary data.</text>
</comment>
<evidence type="ECO:0000313" key="3">
    <source>
        <dbReference type="Proteomes" id="UP000320762"/>
    </source>
</evidence>
<dbReference type="Proteomes" id="UP000320762">
    <property type="component" value="Unassembled WGS sequence"/>
</dbReference>